<dbReference type="SUPFAM" id="SSF81923">
    <property type="entry name" value="Double Clp-N motif"/>
    <property type="match status" value="1"/>
</dbReference>
<evidence type="ECO:0000256" key="1">
    <source>
        <dbReference type="ARBA" id="ARBA00022737"/>
    </source>
</evidence>
<dbReference type="CDD" id="cd00009">
    <property type="entry name" value="AAA"/>
    <property type="match status" value="1"/>
</dbReference>
<evidence type="ECO:0000313" key="9">
    <source>
        <dbReference type="EMBL" id="HDQ99872.1"/>
    </source>
</evidence>
<dbReference type="InterPro" id="IPR036628">
    <property type="entry name" value="Clp_N_dom_sf"/>
</dbReference>
<sequence length="818" mass="92198">MQERFTERVRKVINLARQEAVRLHHDHIGTEHLLLGLLKEGEGVAAVVLTNLGMNLEELRRAIEEAVDTGSETLVLGDVPLNQEARSALNYGVEEARKMNHTYIGTEHLLLGLLREERGLGCQVLQNLGIDIDLVRNETVKLLGGKPGQPSRSRSKTPALDYFSRDLTQLAREEKLDPIIGRDREIERVIQILARRKKNNPVLIGEAGVGKTAIVEGLAQRIVGGRVPSVLRDRRVLALDMAAIVAGTKYRGQFEERLKSILNEIQQRSDCIVFIDELHTIIGAGAAEGAIDASNILKPALARGEVQAIGATTLEEYRRHIEKHSALERRFQKILVEPPTVEQTVEILKGLKERYELHHNVAYTDAAIESAAHLAERYIADRFLPDKAIDVIDEAGSRVKLMRPVINPELDELERRIEKFAAAKEAAVRKQEFEKAAEARDEQRKLTDYLMRKRREWEKKGSFPVVSEEDVAYVVSAWTSVPLAKLEEKESTRLLRMEDEVRTRIVGQDHAITAIARAIRRSRAGVKDPRRPIGSFIFLGPTGVGKTELARVLARFMFGDEDALIRFDMSEYMEKFNVSRLVGAPPGYVGYEEGGQLTEKVRRKQYSVVLFDEIEKAHPDVFNILLQMLEDGQVTDSLGRRVSFKNTVIIMTSNIASTEIRGISGFGFKADGAAADYEAMKEKVMTEVKRFFRPEFLNRVDEVIVFRPLDRGQMEAIVEIQLEDLTARLRRRRIALRLSPTARDLLVEEGFDPQFGARPVRRALRRLIEDPLAEELLKGRFPEGSTIRVDRTDGRLVFEPADESGSKASPEAKTTTTE</sequence>
<dbReference type="InterPro" id="IPR041546">
    <property type="entry name" value="ClpA/ClpB_AAA_lid"/>
</dbReference>
<dbReference type="GO" id="GO:0034605">
    <property type="term" value="P:cellular response to heat"/>
    <property type="evidence" value="ECO:0007669"/>
    <property type="project" value="TreeGrafter"/>
</dbReference>
<dbReference type="PANTHER" id="PTHR11638:SF18">
    <property type="entry name" value="HEAT SHOCK PROTEIN 104"/>
    <property type="match status" value="1"/>
</dbReference>
<dbReference type="AlphaFoldDB" id="A0A7V0T638"/>
<dbReference type="FunFam" id="3.40.50.300:FF:000025">
    <property type="entry name" value="ATP-dependent Clp protease subunit"/>
    <property type="match status" value="1"/>
</dbReference>
<evidence type="ECO:0000256" key="2">
    <source>
        <dbReference type="ARBA" id="ARBA00022741"/>
    </source>
</evidence>
<dbReference type="Gene3D" id="1.10.8.60">
    <property type="match status" value="1"/>
</dbReference>
<dbReference type="InterPro" id="IPR019489">
    <property type="entry name" value="Clp_ATPase_C"/>
</dbReference>
<dbReference type="PROSITE" id="PS51903">
    <property type="entry name" value="CLP_R"/>
    <property type="match status" value="1"/>
</dbReference>
<protein>
    <submittedName>
        <fullName evidence="9">ATP-dependent Clp protease ATP-binding subunit</fullName>
    </submittedName>
</protein>
<dbReference type="Pfam" id="PF07724">
    <property type="entry name" value="AAA_2"/>
    <property type="match status" value="1"/>
</dbReference>
<dbReference type="InterPro" id="IPR018368">
    <property type="entry name" value="ClpA/B_CS1"/>
</dbReference>
<evidence type="ECO:0000256" key="4">
    <source>
        <dbReference type="ARBA" id="ARBA00023186"/>
    </source>
</evidence>
<evidence type="ECO:0000256" key="6">
    <source>
        <dbReference type="SAM" id="MobiDB-lite"/>
    </source>
</evidence>
<keyword evidence="9" id="KW-0645">Protease</keyword>
<organism evidence="9">
    <name type="scientific">candidate division WOR-3 bacterium</name>
    <dbReference type="NCBI Taxonomy" id="2052148"/>
    <lineage>
        <taxon>Bacteria</taxon>
        <taxon>Bacteria division WOR-3</taxon>
    </lineage>
</organism>
<feature type="region of interest" description="Disordered" evidence="6">
    <location>
        <begin position="798"/>
        <end position="818"/>
    </location>
</feature>
<feature type="domain" description="Clp R" evidence="8">
    <location>
        <begin position="2"/>
        <end position="145"/>
    </location>
</feature>
<dbReference type="Gene3D" id="1.10.1780.10">
    <property type="entry name" value="Clp, N-terminal domain"/>
    <property type="match status" value="1"/>
</dbReference>
<evidence type="ECO:0000259" key="7">
    <source>
        <dbReference type="PROSITE" id="PS50151"/>
    </source>
</evidence>
<dbReference type="SMART" id="SM01086">
    <property type="entry name" value="ClpB_D2-small"/>
    <property type="match status" value="1"/>
</dbReference>
<dbReference type="InterPro" id="IPR001270">
    <property type="entry name" value="ClpA/B"/>
</dbReference>
<keyword evidence="2" id="KW-0547">Nucleotide-binding</keyword>
<dbReference type="SUPFAM" id="SSF52540">
    <property type="entry name" value="P-loop containing nucleoside triphosphate hydrolases"/>
    <property type="match status" value="2"/>
</dbReference>
<dbReference type="PRINTS" id="PR00300">
    <property type="entry name" value="CLPPROTEASEA"/>
</dbReference>
<feature type="domain" description="UVR" evidence="7">
    <location>
        <begin position="414"/>
        <end position="449"/>
    </location>
</feature>
<dbReference type="CDD" id="cd19499">
    <property type="entry name" value="RecA-like_ClpB_Hsp104-like"/>
    <property type="match status" value="1"/>
</dbReference>
<dbReference type="Gene3D" id="3.40.50.300">
    <property type="entry name" value="P-loop containing nucleotide triphosphate hydrolases"/>
    <property type="match status" value="3"/>
</dbReference>
<dbReference type="InterPro" id="IPR050130">
    <property type="entry name" value="ClpA_ClpB"/>
</dbReference>
<dbReference type="PROSITE" id="PS50151">
    <property type="entry name" value="UVR"/>
    <property type="match status" value="1"/>
</dbReference>
<evidence type="ECO:0000256" key="3">
    <source>
        <dbReference type="ARBA" id="ARBA00022840"/>
    </source>
</evidence>
<evidence type="ECO:0000259" key="8">
    <source>
        <dbReference type="PROSITE" id="PS51903"/>
    </source>
</evidence>
<dbReference type="GO" id="GO:0006508">
    <property type="term" value="P:proteolysis"/>
    <property type="evidence" value="ECO:0007669"/>
    <property type="project" value="UniProtKB-KW"/>
</dbReference>
<dbReference type="GO" id="GO:0008233">
    <property type="term" value="F:peptidase activity"/>
    <property type="evidence" value="ECO:0007669"/>
    <property type="project" value="UniProtKB-KW"/>
</dbReference>
<dbReference type="FunFam" id="3.40.50.300:FF:000010">
    <property type="entry name" value="Chaperone clpB 1, putative"/>
    <property type="match status" value="1"/>
</dbReference>
<dbReference type="InterPro" id="IPR003593">
    <property type="entry name" value="AAA+_ATPase"/>
</dbReference>
<keyword evidence="3 9" id="KW-0067">ATP-binding</keyword>
<keyword evidence="9" id="KW-0378">Hydrolase</keyword>
<name>A0A7V0T638_UNCW3</name>
<dbReference type="InterPro" id="IPR004176">
    <property type="entry name" value="Clp_R_N"/>
</dbReference>
<dbReference type="PROSITE" id="PS00870">
    <property type="entry name" value="CLPAB_1"/>
    <property type="match status" value="1"/>
</dbReference>
<keyword evidence="4" id="KW-0143">Chaperone</keyword>
<dbReference type="Pfam" id="PF10431">
    <property type="entry name" value="ClpB_D2-small"/>
    <property type="match status" value="1"/>
</dbReference>
<keyword evidence="1 5" id="KW-0677">Repeat</keyword>
<evidence type="ECO:0000256" key="5">
    <source>
        <dbReference type="PROSITE-ProRule" id="PRU01251"/>
    </source>
</evidence>
<dbReference type="InterPro" id="IPR001943">
    <property type="entry name" value="UVR_dom"/>
</dbReference>
<accession>A0A7V0T638</accession>
<comment type="caution">
    <text evidence="9">The sequence shown here is derived from an EMBL/GenBank/DDBJ whole genome shotgun (WGS) entry which is preliminary data.</text>
</comment>
<dbReference type="Proteomes" id="UP000885672">
    <property type="component" value="Unassembled WGS sequence"/>
</dbReference>
<dbReference type="SMART" id="SM00382">
    <property type="entry name" value="AAA"/>
    <property type="match status" value="2"/>
</dbReference>
<dbReference type="PANTHER" id="PTHR11638">
    <property type="entry name" value="ATP-DEPENDENT CLP PROTEASE"/>
    <property type="match status" value="1"/>
</dbReference>
<proteinExistence type="predicted"/>
<reference evidence="9" key="1">
    <citation type="journal article" date="2020" name="mSystems">
        <title>Genome- and Community-Level Interaction Insights into Carbon Utilization and Element Cycling Functions of Hydrothermarchaeota in Hydrothermal Sediment.</title>
        <authorList>
            <person name="Zhou Z."/>
            <person name="Liu Y."/>
            <person name="Xu W."/>
            <person name="Pan J."/>
            <person name="Luo Z.H."/>
            <person name="Li M."/>
        </authorList>
    </citation>
    <scope>NUCLEOTIDE SEQUENCE [LARGE SCALE GENOMIC DNA]</scope>
    <source>
        <strain evidence="9">SpSt-1182</strain>
    </source>
</reference>
<dbReference type="EMBL" id="DSBX01000232">
    <property type="protein sequence ID" value="HDQ99872.1"/>
    <property type="molecule type" value="Genomic_DNA"/>
</dbReference>
<dbReference type="GO" id="GO:0016887">
    <property type="term" value="F:ATP hydrolysis activity"/>
    <property type="evidence" value="ECO:0007669"/>
    <property type="project" value="InterPro"/>
</dbReference>
<dbReference type="InterPro" id="IPR027417">
    <property type="entry name" value="P-loop_NTPase"/>
</dbReference>
<gene>
    <name evidence="9" type="ORF">ENN51_06280</name>
</gene>
<dbReference type="Pfam" id="PF00004">
    <property type="entry name" value="AAA"/>
    <property type="match status" value="1"/>
</dbReference>
<dbReference type="GO" id="GO:0005524">
    <property type="term" value="F:ATP binding"/>
    <property type="evidence" value="ECO:0007669"/>
    <property type="project" value="UniProtKB-KW"/>
</dbReference>
<dbReference type="GO" id="GO:0005737">
    <property type="term" value="C:cytoplasm"/>
    <property type="evidence" value="ECO:0007669"/>
    <property type="project" value="TreeGrafter"/>
</dbReference>
<dbReference type="Pfam" id="PF17871">
    <property type="entry name" value="AAA_lid_9"/>
    <property type="match status" value="1"/>
</dbReference>
<dbReference type="InterPro" id="IPR003959">
    <property type="entry name" value="ATPase_AAA_core"/>
</dbReference>
<dbReference type="Pfam" id="PF02861">
    <property type="entry name" value="Clp_N"/>
    <property type="match status" value="1"/>
</dbReference>